<keyword evidence="1" id="KW-0812">Transmembrane</keyword>
<accession>A0ABV0JME1</accession>
<feature type="transmembrane region" description="Helical" evidence="1">
    <location>
        <begin position="427"/>
        <end position="451"/>
    </location>
</feature>
<keyword evidence="1" id="KW-0472">Membrane</keyword>
<reference evidence="3 4" key="1">
    <citation type="submission" date="2022-04" db="EMBL/GenBank/DDBJ databases">
        <title>Positive selection, recombination, and allopatry shape intraspecific diversity of widespread and dominant cyanobacteria.</title>
        <authorList>
            <person name="Wei J."/>
            <person name="Shu W."/>
            <person name="Hu C."/>
        </authorList>
    </citation>
    <scope>NUCLEOTIDE SEQUENCE [LARGE SCALE GENOMIC DNA]</scope>
    <source>
        <strain evidence="3 4">GB2-A5</strain>
    </source>
</reference>
<feature type="transmembrane region" description="Helical" evidence="1">
    <location>
        <begin position="115"/>
        <end position="138"/>
    </location>
</feature>
<feature type="transmembrane region" description="Helical" evidence="1">
    <location>
        <begin position="361"/>
        <end position="385"/>
    </location>
</feature>
<feature type="transmembrane region" description="Helical" evidence="1">
    <location>
        <begin position="397"/>
        <end position="415"/>
    </location>
</feature>
<keyword evidence="3" id="KW-0328">Glycosyltransferase</keyword>
<feature type="domain" description="Glycosyltransferase RgtA/B/C/D-like" evidence="2">
    <location>
        <begin position="113"/>
        <end position="234"/>
    </location>
</feature>
<dbReference type="Proteomes" id="UP001442494">
    <property type="component" value="Unassembled WGS sequence"/>
</dbReference>
<proteinExistence type="predicted"/>
<feature type="transmembrane region" description="Helical" evidence="1">
    <location>
        <begin position="256"/>
        <end position="276"/>
    </location>
</feature>
<feature type="transmembrane region" description="Helical" evidence="1">
    <location>
        <begin position="7"/>
        <end position="27"/>
    </location>
</feature>
<organism evidence="3 4">
    <name type="scientific">Funiculus sociatus GB2-A5</name>
    <dbReference type="NCBI Taxonomy" id="2933946"/>
    <lineage>
        <taxon>Bacteria</taxon>
        <taxon>Bacillati</taxon>
        <taxon>Cyanobacteriota</taxon>
        <taxon>Cyanophyceae</taxon>
        <taxon>Coleofasciculales</taxon>
        <taxon>Coleofasciculaceae</taxon>
        <taxon>Funiculus</taxon>
    </lineage>
</organism>
<evidence type="ECO:0000256" key="1">
    <source>
        <dbReference type="SAM" id="Phobius"/>
    </source>
</evidence>
<dbReference type="RefSeq" id="WP_190421568.1">
    <property type="nucleotide sequence ID" value="NZ_JAMPKK010000015.1"/>
</dbReference>
<feature type="transmembrane region" description="Helical" evidence="1">
    <location>
        <begin position="322"/>
        <end position="340"/>
    </location>
</feature>
<evidence type="ECO:0000313" key="4">
    <source>
        <dbReference type="Proteomes" id="UP001442494"/>
    </source>
</evidence>
<evidence type="ECO:0000313" key="3">
    <source>
        <dbReference type="EMBL" id="MEP0864597.1"/>
    </source>
</evidence>
<sequence length="591" mass="67426">MNQSINFFLHYLALAAVIGVGAALRFWHLDLKPLWLDEVITALFSLGRTYDDVPLNEAFPLSTLEQIFTLNPEVTWSEIAQTLATQSTHPPLFFCLMHSWLSWLNSVDADALKSWVWAVRSLPAIFGVVAIMAIYWLGSVAFSRTTGLITAAIMAVSPFGVYLSQEARHYTLPVLLITLALLGLIQIQQNREKGISTQVLVCLAWGIFNSIGFYVHYFFILAFIAQIFALVIMQVTRLHGISPTSFNDGRGKTKNIRLLFLPLAFACLPFLFYLPWLQVLMAHFNRPETSWLPSPHNIAPLYQTLVGWLLMVVSLPVENQPLWIAVTNGVLMLLFGTWLLKYVIFDAFRVESKFIANISRYWAILTFVIFSLCVLLQFFAVIYFLDKDITIAPRYNFVYYPAMCAILGAILAIRLNKIKSKKTRRNANFVFIFYFLISFISCVFVVFNLTFQKPFNPQRVAQNMNIEPDAGLMVVVGYDSSQDVALGLSFALALDKIRTPNVEALESKRSPENEKAYFAFLDRKTGYDNVWQELSVIQTPLEKPLNLWVVAPGLKRRDYPQDLALSDKYTCNIDPTEHYRIGVPYQLYRCR</sequence>
<dbReference type="GO" id="GO:0016757">
    <property type="term" value="F:glycosyltransferase activity"/>
    <property type="evidence" value="ECO:0007669"/>
    <property type="project" value="UniProtKB-KW"/>
</dbReference>
<feature type="transmembrane region" description="Helical" evidence="1">
    <location>
        <begin position="217"/>
        <end position="235"/>
    </location>
</feature>
<gene>
    <name evidence="3" type="ORF">NDI37_08960</name>
</gene>
<feature type="transmembrane region" description="Helical" evidence="1">
    <location>
        <begin position="145"/>
        <end position="164"/>
    </location>
</feature>
<evidence type="ECO:0000259" key="2">
    <source>
        <dbReference type="Pfam" id="PF13231"/>
    </source>
</evidence>
<dbReference type="InterPro" id="IPR038731">
    <property type="entry name" value="RgtA/B/C-like"/>
</dbReference>
<comment type="caution">
    <text evidence="3">The sequence shown here is derived from an EMBL/GenBank/DDBJ whole genome shotgun (WGS) entry which is preliminary data.</text>
</comment>
<keyword evidence="4" id="KW-1185">Reference proteome</keyword>
<dbReference type="Pfam" id="PF13231">
    <property type="entry name" value="PMT_2"/>
    <property type="match status" value="1"/>
</dbReference>
<dbReference type="EC" id="2.4.-.-" evidence="3"/>
<protein>
    <submittedName>
        <fullName evidence="3">Glycosyltransferase family 39 protein</fullName>
        <ecNumber evidence="3">2.4.-.-</ecNumber>
    </submittedName>
</protein>
<keyword evidence="3" id="KW-0808">Transferase</keyword>
<name>A0ABV0JME1_9CYAN</name>
<dbReference type="EMBL" id="JAMPKK010000015">
    <property type="protein sequence ID" value="MEP0864597.1"/>
    <property type="molecule type" value="Genomic_DNA"/>
</dbReference>
<keyword evidence="1" id="KW-1133">Transmembrane helix</keyword>
<feature type="transmembrane region" description="Helical" evidence="1">
    <location>
        <begin position="170"/>
        <end position="187"/>
    </location>
</feature>